<evidence type="ECO:0000313" key="2">
    <source>
        <dbReference type="Proteomes" id="UP000661112"/>
    </source>
</evidence>
<dbReference type="Proteomes" id="UP000661112">
    <property type="component" value="Unassembled WGS sequence"/>
</dbReference>
<dbReference type="RefSeq" id="WP_190469529.1">
    <property type="nucleotide sequence ID" value="NZ_JACJSG010000008.1"/>
</dbReference>
<gene>
    <name evidence="1" type="ORF">H6G83_07965</name>
</gene>
<dbReference type="EMBL" id="JACJSG010000008">
    <property type="protein sequence ID" value="MBD2500554.1"/>
    <property type="molecule type" value="Genomic_DNA"/>
</dbReference>
<protein>
    <submittedName>
        <fullName evidence="1">Uncharacterized protein</fullName>
    </submittedName>
</protein>
<keyword evidence="2" id="KW-1185">Reference proteome</keyword>
<organism evidence="1 2">
    <name type="scientific">Anabaena azotica FACHB-119</name>
    <dbReference type="NCBI Taxonomy" id="947527"/>
    <lineage>
        <taxon>Bacteria</taxon>
        <taxon>Bacillati</taxon>
        <taxon>Cyanobacteriota</taxon>
        <taxon>Cyanophyceae</taxon>
        <taxon>Nostocales</taxon>
        <taxon>Nostocaceae</taxon>
        <taxon>Anabaena</taxon>
        <taxon>Anabaena azotica</taxon>
    </lineage>
</organism>
<name>A0ABR8D1F6_9NOST</name>
<sequence>MEVSKPTSQINNSQPEAVDISGKSLNINRREFMQLSLEARRRILAEQAELMLLHYQQDKEWQELETVDLVNY</sequence>
<evidence type="ECO:0000313" key="1">
    <source>
        <dbReference type="EMBL" id="MBD2500554.1"/>
    </source>
</evidence>
<accession>A0ABR8D1F6</accession>
<reference evidence="1 2" key="1">
    <citation type="journal article" date="2020" name="ISME J.">
        <title>Comparative genomics reveals insights into cyanobacterial evolution and habitat adaptation.</title>
        <authorList>
            <person name="Chen M.Y."/>
            <person name="Teng W.K."/>
            <person name="Zhao L."/>
            <person name="Hu C.X."/>
            <person name="Zhou Y.K."/>
            <person name="Han B.P."/>
            <person name="Song L.R."/>
            <person name="Shu W.S."/>
        </authorList>
    </citation>
    <scope>NUCLEOTIDE SEQUENCE [LARGE SCALE GENOMIC DNA]</scope>
    <source>
        <strain evidence="1 2">FACHB-119</strain>
    </source>
</reference>
<proteinExistence type="predicted"/>
<comment type="caution">
    <text evidence="1">The sequence shown here is derived from an EMBL/GenBank/DDBJ whole genome shotgun (WGS) entry which is preliminary data.</text>
</comment>